<proteinExistence type="predicted"/>
<name>E1YLM5_9BACT</name>
<evidence type="ECO:0008006" key="2">
    <source>
        <dbReference type="Google" id="ProtNLM"/>
    </source>
</evidence>
<sequence>MAKKTLDIEKDYPKKQFIQKLRRLADSLEEDKRFRIQIAGVRVNVPGDAIINIEHERGKTVEEIEFQLKWKLK</sequence>
<dbReference type="EMBL" id="FR695877">
    <property type="protein sequence ID" value="CBX31008.1"/>
    <property type="molecule type" value="Genomic_DNA"/>
</dbReference>
<dbReference type="InterPro" id="IPR027598">
    <property type="entry name" value="Amphi-Trp_dom"/>
</dbReference>
<dbReference type="NCBIfam" id="TIGR04354">
    <property type="entry name" value="amphi-Trp"/>
    <property type="match status" value="1"/>
</dbReference>
<reference evidence="1" key="1">
    <citation type="journal article" date="2011" name="Environ. Microbiol.">
        <title>Genomic insights into the metabolic potential of the polycyclic aromatic hydrocarbon degrading sulfate-reducing Deltaproteobacterium N47.</title>
        <authorList>
            <person name="Bergmann F."/>
            <person name="Selesi D."/>
            <person name="Weinmaier T."/>
            <person name="Tischler P."/>
            <person name="Rattei T."/>
            <person name="Meckenstock R.U."/>
        </authorList>
    </citation>
    <scope>NUCLEOTIDE SEQUENCE</scope>
</reference>
<protein>
    <recommendedName>
        <fullName evidence="2">Amphi-Trp domain-containing protein</fullName>
    </recommendedName>
</protein>
<gene>
    <name evidence="1" type="ORF">N47_E45200</name>
</gene>
<evidence type="ECO:0000313" key="1">
    <source>
        <dbReference type="EMBL" id="CBX31008.1"/>
    </source>
</evidence>
<dbReference type="AlphaFoldDB" id="E1YLM5"/>
<accession>E1YLM5</accession>
<organism evidence="1">
    <name type="scientific">uncultured Desulfobacterium sp</name>
    <dbReference type="NCBI Taxonomy" id="201089"/>
    <lineage>
        <taxon>Bacteria</taxon>
        <taxon>Pseudomonadati</taxon>
        <taxon>Thermodesulfobacteriota</taxon>
        <taxon>Desulfobacteria</taxon>
        <taxon>Desulfobacterales</taxon>
        <taxon>Desulfobacteriaceae</taxon>
        <taxon>Desulfobacterium</taxon>
        <taxon>environmental samples</taxon>
    </lineage>
</organism>